<organism evidence="9 10">
    <name type="scientific">Candidatus Nomurabacteria bacterium RIFCSPLOWO2_01_FULL_40_18</name>
    <dbReference type="NCBI Taxonomy" id="1801773"/>
    <lineage>
        <taxon>Bacteria</taxon>
        <taxon>Candidatus Nomuraibacteriota</taxon>
    </lineage>
</organism>
<dbReference type="InterPro" id="IPR020603">
    <property type="entry name" value="MraZ_dom"/>
</dbReference>
<gene>
    <name evidence="7" type="primary">mraZ</name>
    <name evidence="9" type="ORF">A3A03_00935</name>
</gene>
<evidence type="ECO:0000259" key="8">
    <source>
        <dbReference type="PROSITE" id="PS51740"/>
    </source>
</evidence>
<dbReference type="EMBL" id="MFUX01000005">
    <property type="protein sequence ID" value="OGI94862.1"/>
    <property type="molecule type" value="Genomic_DNA"/>
</dbReference>
<name>A0A1F6XLC7_9BACT</name>
<dbReference type="InterPro" id="IPR035642">
    <property type="entry name" value="MraZ_N"/>
</dbReference>
<dbReference type="GO" id="GO:0003700">
    <property type="term" value="F:DNA-binding transcription factor activity"/>
    <property type="evidence" value="ECO:0007669"/>
    <property type="project" value="UniProtKB-UniRule"/>
</dbReference>
<dbReference type="InterPro" id="IPR038619">
    <property type="entry name" value="MraZ_sf"/>
</dbReference>
<sequence length="154" mass="17667">MLIGEYIHTIDEKNRVSMPAKFRKELGKKIIITPGLGQCLFIFTIKEWEKVSNKLSSSETDLSFLKADQRNFNRYMFGRAAEVEIDSIGRILIPDFLKERIDLKNPVAIIGVKDRVEVWNDKTWSENKAVVEKQAEELAEKLAPSRNGRGEEAK</sequence>
<evidence type="ECO:0000256" key="4">
    <source>
        <dbReference type="ARBA" id="ARBA00023015"/>
    </source>
</evidence>
<keyword evidence="5 7" id="KW-0238">DNA-binding</keyword>
<dbReference type="GO" id="GO:2000143">
    <property type="term" value="P:negative regulation of DNA-templated transcription initiation"/>
    <property type="evidence" value="ECO:0007669"/>
    <property type="project" value="TreeGrafter"/>
</dbReference>
<keyword evidence="3" id="KW-0677">Repeat</keyword>
<evidence type="ECO:0000256" key="1">
    <source>
        <dbReference type="ARBA" id="ARBA00013860"/>
    </source>
</evidence>
<keyword evidence="6 7" id="KW-0804">Transcription</keyword>
<dbReference type="CDD" id="cd16321">
    <property type="entry name" value="MraZ_C"/>
    <property type="match status" value="1"/>
</dbReference>
<dbReference type="STRING" id="1801773.A3A03_00935"/>
<dbReference type="InterPro" id="IPR007159">
    <property type="entry name" value="SpoVT-AbrB_dom"/>
</dbReference>
<dbReference type="GO" id="GO:0005737">
    <property type="term" value="C:cytoplasm"/>
    <property type="evidence" value="ECO:0007669"/>
    <property type="project" value="UniProtKB-UniRule"/>
</dbReference>
<feature type="domain" description="SpoVT-AbrB" evidence="8">
    <location>
        <begin position="80"/>
        <end position="123"/>
    </location>
</feature>
<evidence type="ECO:0000313" key="9">
    <source>
        <dbReference type="EMBL" id="OGI94862.1"/>
    </source>
</evidence>
<proteinExistence type="inferred from homology"/>
<dbReference type="Gene3D" id="3.40.1550.20">
    <property type="entry name" value="Transcriptional regulator MraZ domain"/>
    <property type="match status" value="1"/>
</dbReference>
<evidence type="ECO:0000256" key="7">
    <source>
        <dbReference type="HAMAP-Rule" id="MF_01008"/>
    </source>
</evidence>
<dbReference type="Proteomes" id="UP000176629">
    <property type="component" value="Unassembled WGS sequence"/>
</dbReference>
<evidence type="ECO:0000256" key="2">
    <source>
        <dbReference type="ARBA" id="ARBA00022490"/>
    </source>
</evidence>
<dbReference type="PANTHER" id="PTHR34701:SF1">
    <property type="entry name" value="TRANSCRIPTIONAL REGULATOR MRAZ"/>
    <property type="match status" value="1"/>
</dbReference>
<evidence type="ECO:0000256" key="5">
    <source>
        <dbReference type="ARBA" id="ARBA00023125"/>
    </source>
</evidence>
<dbReference type="NCBIfam" id="TIGR00242">
    <property type="entry name" value="division/cell wall cluster transcriptional repressor MraZ"/>
    <property type="match status" value="1"/>
</dbReference>
<comment type="subcellular location">
    <subcellularLocation>
        <location evidence="7">Cytoplasm</location>
        <location evidence="7">Nucleoid</location>
    </subcellularLocation>
</comment>
<comment type="caution">
    <text evidence="9">The sequence shown here is derived from an EMBL/GenBank/DDBJ whole genome shotgun (WGS) entry which is preliminary data.</text>
</comment>
<protein>
    <recommendedName>
        <fullName evidence="1 7">Transcriptional regulator MraZ</fullName>
    </recommendedName>
</protein>
<dbReference type="Pfam" id="PF02381">
    <property type="entry name" value="MraZ"/>
    <property type="match status" value="2"/>
</dbReference>
<dbReference type="AlphaFoldDB" id="A0A1F6XLC7"/>
<dbReference type="SUPFAM" id="SSF89447">
    <property type="entry name" value="AbrB/MazE/MraZ-like"/>
    <property type="match status" value="1"/>
</dbReference>
<dbReference type="PANTHER" id="PTHR34701">
    <property type="entry name" value="TRANSCRIPTIONAL REGULATOR MRAZ"/>
    <property type="match status" value="1"/>
</dbReference>
<accession>A0A1F6XLC7</accession>
<evidence type="ECO:0000256" key="3">
    <source>
        <dbReference type="ARBA" id="ARBA00022737"/>
    </source>
</evidence>
<comment type="subunit">
    <text evidence="7">Forms oligomers.</text>
</comment>
<dbReference type="GO" id="GO:0009295">
    <property type="term" value="C:nucleoid"/>
    <property type="evidence" value="ECO:0007669"/>
    <property type="project" value="UniProtKB-SubCell"/>
</dbReference>
<keyword evidence="2 7" id="KW-0963">Cytoplasm</keyword>
<dbReference type="CDD" id="cd16320">
    <property type="entry name" value="MraZ_N"/>
    <property type="match status" value="1"/>
</dbReference>
<dbReference type="InterPro" id="IPR003444">
    <property type="entry name" value="MraZ"/>
</dbReference>
<dbReference type="InterPro" id="IPR037914">
    <property type="entry name" value="SpoVT-AbrB_sf"/>
</dbReference>
<keyword evidence="4 7" id="KW-0805">Transcription regulation</keyword>
<reference evidence="9 10" key="1">
    <citation type="journal article" date="2016" name="Nat. Commun.">
        <title>Thousands of microbial genomes shed light on interconnected biogeochemical processes in an aquifer system.</title>
        <authorList>
            <person name="Anantharaman K."/>
            <person name="Brown C.T."/>
            <person name="Hug L.A."/>
            <person name="Sharon I."/>
            <person name="Castelle C.J."/>
            <person name="Probst A.J."/>
            <person name="Thomas B.C."/>
            <person name="Singh A."/>
            <person name="Wilkins M.J."/>
            <person name="Karaoz U."/>
            <person name="Brodie E.L."/>
            <person name="Williams K.H."/>
            <person name="Hubbard S.S."/>
            <person name="Banfield J.F."/>
        </authorList>
    </citation>
    <scope>NUCLEOTIDE SEQUENCE [LARGE SCALE GENOMIC DNA]</scope>
</reference>
<evidence type="ECO:0000256" key="6">
    <source>
        <dbReference type="ARBA" id="ARBA00023163"/>
    </source>
</evidence>
<dbReference type="HAMAP" id="MF_01008">
    <property type="entry name" value="MraZ"/>
    <property type="match status" value="1"/>
</dbReference>
<evidence type="ECO:0000313" key="10">
    <source>
        <dbReference type="Proteomes" id="UP000176629"/>
    </source>
</evidence>
<dbReference type="InterPro" id="IPR035644">
    <property type="entry name" value="MraZ_C"/>
</dbReference>
<feature type="domain" description="SpoVT-AbrB" evidence="8">
    <location>
        <begin position="5"/>
        <end position="47"/>
    </location>
</feature>
<dbReference type="PROSITE" id="PS51740">
    <property type="entry name" value="SPOVT_ABRB"/>
    <property type="match status" value="2"/>
</dbReference>
<comment type="similarity">
    <text evidence="7">Belongs to the MraZ family.</text>
</comment>
<dbReference type="GO" id="GO:0000976">
    <property type="term" value="F:transcription cis-regulatory region binding"/>
    <property type="evidence" value="ECO:0007669"/>
    <property type="project" value="TreeGrafter"/>
</dbReference>